<dbReference type="Gene3D" id="1.10.630.10">
    <property type="entry name" value="Cytochrome P450"/>
    <property type="match status" value="1"/>
</dbReference>
<dbReference type="EMBL" id="NCKV01015794">
    <property type="protein sequence ID" value="RWS20729.1"/>
    <property type="molecule type" value="Genomic_DNA"/>
</dbReference>
<dbReference type="InterPro" id="IPR036396">
    <property type="entry name" value="Cyt_P450_sf"/>
</dbReference>
<dbReference type="SUPFAM" id="SSF48264">
    <property type="entry name" value="Cytochrome P450"/>
    <property type="match status" value="1"/>
</dbReference>
<evidence type="ECO:0000313" key="12">
    <source>
        <dbReference type="Proteomes" id="UP000288716"/>
    </source>
</evidence>
<dbReference type="PRINTS" id="PR00463">
    <property type="entry name" value="EP450I"/>
</dbReference>
<keyword evidence="5 9" id="KW-0560">Oxidoreductase</keyword>
<sequence>MTEMTPIFELLSFLVAGYETSAFTIIAALFLLGVNEEVQNRAREEIKLIFEENKNEDLNREDTNKMHYLECVINETMRMYPPIPFFGFKAESDVNIDGYTISKGENIIFPLTVIHENNDYFSNPRKFNPERFVNRNLSEFDGAFMPFGKGRRLCIGNRFSMLEMKIMLANMLHKYSWRYEGDVDDFKVKILIGATIDCAVNLTFSKLNK</sequence>
<comment type="similarity">
    <text evidence="2 9">Belongs to the cytochrome P450 family.</text>
</comment>
<feature type="transmembrane region" description="Helical" evidence="10">
    <location>
        <begin position="12"/>
        <end position="34"/>
    </location>
</feature>
<proteinExistence type="inferred from homology"/>
<evidence type="ECO:0000256" key="6">
    <source>
        <dbReference type="ARBA" id="ARBA00023004"/>
    </source>
</evidence>
<dbReference type="VEuPathDB" id="VectorBase:LDEU011311"/>
<dbReference type="OrthoDB" id="6477772at2759"/>
<evidence type="ECO:0000313" key="11">
    <source>
        <dbReference type="EMBL" id="RWS20729.1"/>
    </source>
</evidence>
<dbReference type="GO" id="GO:0004497">
    <property type="term" value="F:monooxygenase activity"/>
    <property type="evidence" value="ECO:0007669"/>
    <property type="project" value="UniProtKB-KW"/>
</dbReference>
<evidence type="ECO:0000256" key="8">
    <source>
        <dbReference type="PIRSR" id="PIRSR602401-1"/>
    </source>
</evidence>
<comment type="cofactor">
    <cofactor evidence="1 8">
        <name>heme</name>
        <dbReference type="ChEBI" id="CHEBI:30413"/>
    </cofactor>
</comment>
<keyword evidence="7 9" id="KW-0503">Monooxygenase</keyword>
<keyword evidence="3 8" id="KW-0349">Heme</keyword>
<dbReference type="PROSITE" id="PS00086">
    <property type="entry name" value="CYTOCHROME_P450"/>
    <property type="match status" value="1"/>
</dbReference>
<evidence type="ECO:0000256" key="3">
    <source>
        <dbReference type="ARBA" id="ARBA00022617"/>
    </source>
</evidence>
<gene>
    <name evidence="11" type="ORF">B4U80_04384</name>
</gene>
<dbReference type="InterPro" id="IPR050196">
    <property type="entry name" value="Cytochrome_P450_Monoox"/>
</dbReference>
<dbReference type="GO" id="GO:0020037">
    <property type="term" value="F:heme binding"/>
    <property type="evidence" value="ECO:0007669"/>
    <property type="project" value="InterPro"/>
</dbReference>
<dbReference type="Proteomes" id="UP000288716">
    <property type="component" value="Unassembled WGS sequence"/>
</dbReference>
<dbReference type="GO" id="GO:0005506">
    <property type="term" value="F:iron ion binding"/>
    <property type="evidence" value="ECO:0007669"/>
    <property type="project" value="InterPro"/>
</dbReference>
<accession>A0A443RZN2</accession>
<comment type="caution">
    <text evidence="11">The sequence shown here is derived from an EMBL/GenBank/DDBJ whole genome shotgun (WGS) entry which is preliminary data.</text>
</comment>
<dbReference type="STRING" id="299467.A0A443RZN2"/>
<feature type="binding site" description="axial binding residue" evidence="8">
    <location>
        <position position="154"/>
    </location>
    <ligand>
        <name>heme</name>
        <dbReference type="ChEBI" id="CHEBI:30413"/>
    </ligand>
    <ligandPart>
        <name>Fe</name>
        <dbReference type="ChEBI" id="CHEBI:18248"/>
    </ligandPart>
</feature>
<keyword evidence="10" id="KW-1133">Transmembrane helix</keyword>
<keyword evidence="10" id="KW-0472">Membrane</keyword>
<keyword evidence="12" id="KW-1185">Reference proteome</keyword>
<dbReference type="Pfam" id="PF00067">
    <property type="entry name" value="p450"/>
    <property type="match status" value="1"/>
</dbReference>
<name>A0A443RZN2_9ACAR</name>
<evidence type="ECO:0000256" key="5">
    <source>
        <dbReference type="ARBA" id="ARBA00023002"/>
    </source>
</evidence>
<dbReference type="GO" id="GO:0016705">
    <property type="term" value="F:oxidoreductase activity, acting on paired donors, with incorporation or reduction of molecular oxygen"/>
    <property type="evidence" value="ECO:0007669"/>
    <property type="project" value="InterPro"/>
</dbReference>
<keyword evidence="10" id="KW-0812">Transmembrane</keyword>
<dbReference type="PANTHER" id="PTHR24291">
    <property type="entry name" value="CYTOCHROME P450 FAMILY 4"/>
    <property type="match status" value="1"/>
</dbReference>
<evidence type="ECO:0000256" key="10">
    <source>
        <dbReference type="SAM" id="Phobius"/>
    </source>
</evidence>
<reference evidence="11 12" key="1">
    <citation type="journal article" date="2018" name="Gigascience">
        <title>Genomes of trombidid mites reveal novel predicted allergens and laterally-transferred genes associated with secondary metabolism.</title>
        <authorList>
            <person name="Dong X."/>
            <person name="Chaisiri K."/>
            <person name="Xia D."/>
            <person name="Armstrong S.D."/>
            <person name="Fang Y."/>
            <person name="Donnelly M.J."/>
            <person name="Kadowaki T."/>
            <person name="McGarry J.W."/>
            <person name="Darby A.C."/>
            <person name="Makepeace B.L."/>
        </authorList>
    </citation>
    <scope>NUCLEOTIDE SEQUENCE [LARGE SCALE GENOMIC DNA]</scope>
    <source>
        <strain evidence="11">UoL-UT</strain>
    </source>
</reference>
<evidence type="ECO:0000256" key="7">
    <source>
        <dbReference type="ARBA" id="ARBA00023033"/>
    </source>
</evidence>
<keyword evidence="4 8" id="KW-0479">Metal-binding</keyword>
<organism evidence="11 12">
    <name type="scientific">Leptotrombidium deliense</name>
    <dbReference type="NCBI Taxonomy" id="299467"/>
    <lineage>
        <taxon>Eukaryota</taxon>
        <taxon>Metazoa</taxon>
        <taxon>Ecdysozoa</taxon>
        <taxon>Arthropoda</taxon>
        <taxon>Chelicerata</taxon>
        <taxon>Arachnida</taxon>
        <taxon>Acari</taxon>
        <taxon>Acariformes</taxon>
        <taxon>Trombidiformes</taxon>
        <taxon>Prostigmata</taxon>
        <taxon>Anystina</taxon>
        <taxon>Parasitengona</taxon>
        <taxon>Trombiculoidea</taxon>
        <taxon>Trombiculidae</taxon>
        <taxon>Leptotrombidium</taxon>
    </lineage>
</organism>
<evidence type="ECO:0000256" key="4">
    <source>
        <dbReference type="ARBA" id="ARBA00022723"/>
    </source>
</evidence>
<dbReference type="InterPro" id="IPR017972">
    <property type="entry name" value="Cyt_P450_CS"/>
</dbReference>
<dbReference type="PANTHER" id="PTHR24291:SF50">
    <property type="entry name" value="BIFUNCTIONAL ALBAFLAVENONE MONOOXYGENASE_TERPENE SYNTHASE"/>
    <property type="match status" value="1"/>
</dbReference>
<dbReference type="PRINTS" id="PR00385">
    <property type="entry name" value="P450"/>
</dbReference>
<dbReference type="InterPro" id="IPR001128">
    <property type="entry name" value="Cyt_P450"/>
</dbReference>
<protein>
    <submittedName>
        <fullName evidence="11">Cytochrome P450 4C1-like protein</fullName>
    </submittedName>
</protein>
<dbReference type="InterPro" id="IPR002401">
    <property type="entry name" value="Cyt_P450_E_grp-I"/>
</dbReference>
<evidence type="ECO:0000256" key="2">
    <source>
        <dbReference type="ARBA" id="ARBA00010617"/>
    </source>
</evidence>
<evidence type="ECO:0000256" key="9">
    <source>
        <dbReference type="RuleBase" id="RU000461"/>
    </source>
</evidence>
<evidence type="ECO:0000256" key="1">
    <source>
        <dbReference type="ARBA" id="ARBA00001971"/>
    </source>
</evidence>
<keyword evidence="6 8" id="KW-0408">Iron</keyword>
<dbReference type="AlphaFoldDB" id="A0A443RZN2"/>